<keyword evidence="1" id="KW-0472">Membrane</keyword>
<protein>
    <submittedName>
        <fullName evidence="2">Uncharacterized protein</fullName>
    </submittedName>
</protein>
<feature type="transmembrane region" description="Helical" evidence="1">
    <location>
        <begin position="67"/>
        <end position="86"/>
    </location>
</feature>
<sequence>MSSDCLNGGRCSDINLDFARSEWEQNRIQTRMALQAIWRLEIVILSGYAAFYGWLVSKFNAGVPPVGIEYILSISTIFCGLCLYRLKVDYSILKALGEYSGLLEAYIYGGDAQSKPVGWQKYLNDTSRPGREFPSVCRRYIGATITFAFLLFVNCGLTGWVIYLRFGDGGIQGFWA</sequence>
<evidence type="ECO:0000313" key="3">
    <source>
        <dbReference type="Proteomes" id="UP000218891"/>
    </source>
</evidence>
<organism evidence="2 3">
    <name type="scientific">Phaeobacter piscinae</name>
    <dbReference type="NCBI Taxonomy" id="1580596"/>
    <lineage>
        <taxon>Bacteria</taxon>
        <taxon>Pseudomonadati</taxon>
        <taxon>Pseudomonadota</taxon>
        <taxon>Alphaproteobacteria</taxon>
        <taxon>Rhodobacterales</taxon>
        <taxon>Roseobacteraceae</taxon>
        <taxon>Phaeobacter</taxon>
    </lineage>
</organism>
<dbReference type="EMBL" id="CP010643">
    <property type="protein sequence ID" value="ATG36707.1"/>
    <property type="molecule type" value="Genomic_DNA"/>
</dbReference>
<dbReference type="Proteomes" id="UP000218891">
    <property type="component" value="Chromosome"/>
</dbReference>
<reference evidence="2 3" key="2">
    <citation type="journal article" date="2017" name="Genome Biol. Evol.">
        <title>Trajectories and Drivers of Genome Evolution in Surface-Associated Marine Phaeobacter.</title>
        <authorList>
            <person name="Freese H.M."/>
            <person name="Sikorski J."/>
            <person name="Bunk B."/>
            <person name="Scheuner C."/>
            <person name="Meier-Kolthoff J.P."/>
            <person name="Sproer C."/>
            <person name="Gram L."/>
            <person name="Overmann J."/>
        </authorList>
    </citation>
    <scope>NUCLEOTIDE SEQUENCE [LARGE SCALE GENOMIC DNA]</scope>
    <source>
        <strain evidence="2 3">P36</strain>
    </source>
</reference>
<reference evidence="2 3" key="3">
    <citation type="journal article" date="2017" name="Int. J. Syst. Evol. Microbiol.">
        <title>Adaptation of Surface-Associated Bacteria to the Open Ocean: A Genomically Distinct Subpopulation of Phaeobacter gallaeciensis Colonizes Pacific Mesozooplankton.</title>
        <authorList>
            <person name="Freese H.M."/>
            <person name="Methner A."/>
            <person name="Overmann J."/>
        </authorList>
    </citation>
    <scope>NUCLEOTIDE SEQUENCE [LARGE SCALE GENOMIC DNA]</scope>
    <source>
        <strain evidence="2 3">P36</strain>
    </source>
</reference>
<feature type="transmembrane region" description="Helical" evidence="1">
    <location>
        <begin position="140"/>
        <end position="163"/>
    </location>
</feature>
<feature type="transmembrane region" description="Helical" evidence="1">
    <location>
        <begin position="36"/>
        <end position="55"/>
    </location>
</feature>
<accession>A0ABN5DGV0</accession>
<keyword evidence="1" id="KW-0812">Transmembrane</keyword>
<reference evidence="2 3" key="1">
    <citation type="journal article" date="2017" name="Front. Microbiol.">
        <title>Phaeobacter piscinae sp. nov., a species of the Roseobacter group and potential aquaculture probiont.</title>
        <authorList>
            <person name="Sonnenschein E.C."/>
            <person name="Phippen C.B.W."/>
            <person name="Nielsen K.F."/>
            <person name="Mateiu R.V."/>
            <person name="Melchiorsen J."/>
            <person name="Gram L."/>
            <person name="Overmann J."/>
            <person name="Freese H.M."/>
        </authorList>
    </citation>
    <scope>NUCLEOTIDE SEQUENCE [LARGE SCALE GENOMIC DNA]</scope>
    <source>
        <strain evidence="2 3">P36</strain>
    </source>
</reference>
<gene>
    <name evidence="2" type="ORF">PhaeoP36_02597</name>
</gene>
<evidence type="ECO:0000256" key="1">
    <source>
        <dbReference type="SAM" id="Phobius"/>
    </source>
</evidence>
<reference evidence="2 3" key="4">
    <citation type="journal article" date="2018" name="Environ. Microbiol. Rep.">
        <title>Phylogenetic distribution of roseobacticides in the Roseobacter group and their effect on microalgae.</title>
        <authorList>
            <person name="Sonnenschein E.C."/>
            <person name="Phippen C.B."/>
            <person name="Bentzon-Tilia M."/>
            <person name="Rasmussen S.A."/>
            <person name="Nielsen K.F."/>
            <person name="Gram L."/>
        </authorList>
    </citation>
    <scope>NUCLEOTIDE SEQUENCE [LARGE SCALE GENOMIC DNA]</scope>
    <source>
        <strain evidence="2 3">P36</strain>
    </source>
</reference>
<keyword evidence="3" id="KW-1185">Reference proteome</keyword>
<keyword evidence="1" id="KW-1133">Transmembrane helix</keyword>
<evidence type="ECO:0000313" key="2">
    <source>
        <dbReference type="EMBL" id="ATG36707.1"/>
    </source>
</evidence>
<name>A0ABN5DGV0_9RHOB</name>
<proteinExistence type="predicted"/>